<dbReference type="InterPro" id="IPR012001">
    <property type="entry name" value="Thiamin_PyroP_enz_TPP-bd_dom"/>
</dbReference>
<dbReference type="CDD" id="cd00568">
    <property type="entry name" value="TPP_enzymes"/>
    <property type="match status" value="1"/>
</dbReference>
<dbReference type="NCBIfam" id="NF006052">
    <property type="entry name" value="PRK08199.1"/>
    <property type="match status" value="1"/>
</dbReference>
<dbReference type="GO" id="GO:0050660">
    <property type="term" value="F:flavin adenine dinucleotide binding"/>
    <property type="evidence" value="ECO:0007669"/>
    <property type="project" value="TreeGrafter"/>
</dbReference>
<dbReference type="PROSITE" id="PS00187">
    <property type="entry name" value="TPP_ENZYMES"/>
    <property type="match status" value="1"/>
</dbReference>
<dbReference type="RefSeq" id="WP_109795265.1">
    <property type="nucleotide sequence ID" value="NZ_PHIG01000063.1"/>
</dbReference>
<dbReference type="GO" id="GO:0000287">
    <property type="term" value="F:magnesium ion binding"/>
    <property type="evidence" value="ECO:0007669"/>
    <property type="project" value="InterPro"/>
</dbReference>
<sequence length="552" mass="60059">MTTNTNRRTGGQLLVDALAHHGADLAFCVPGESYLAALDALHDRPDIRLITCRQEGGVTMMADAYAKLTGKPGIAFVTRGPGATNATPGLHIAHQDSSPVILFIGQVARDQTEREAFQELDYRRFLSQVTKWTGELQDAGRATEFVSHAFHTAAGGRPGPVAISLPEDMLRDHAEGALGTPFHAPDYAPVREDITRFEAMVAAAERPVIIVGGGRWSEETGRKLSKFAEANDIPLMTSFRCQDYVDNRGPAYAGCAGIAPDPELVERIRTADLVIVVGARMGEMTSGRYSYLAIPRPVQRLVHVHPDPEEIGRVYQADLGLVATPAGFAGAIGNIVVRKDRGVAKAAHRRFLEFTTPVPMSGDVQMADIVNWMSENLPEDTIYANGGGNCTVWLHRFMRYKRYRTQLAPTSGSMGYGVPSAVAAKLVHPDRHVISFSGDGCFMMNGQEFATAAQYDLPIVFLVINNAMYGTIRMHQERDYTGREIATVLKNPNFADLARAYGCHGAVVEKTEDFRPALETALQQNGPSIIEVRIDPDVLSPTVTISGLQSKG</sequence>
<dbReference type="Pfam" id="PF00205">
    <property type="entry name" value="TPP_enzyme_M"/>
    <property type="match status" value="1"/>
</dbReference>
<evidence type="ECO:0000256" key="2">
    <source>
        <dbReference type="ARBA" id="ARBA00023052"/>
    </source>
</evidence>
<dbReference type="InterPro" id="IPR045229">
    <property type="entry name" value="TPP_enz"/>
</dbReference>
<evidence type="ECO:0000259" key="5">
    <source>
        <dbReference type="Pfam" id="PF02775"/>
    </source>
</evidence>
<dbReference type="AlphaFoldDB" id="A0A2M9FVQ8"/>
<dbReference type="InterPro" id="IPR011766">
    <property type="entry name" value="TPP_enzyme_TPP-bd"/>
</dbReference>
<dbReference type="FunFam" id="3.40.50.970:FF:000007">
    <property type="entry name" value="Acetolactate synthase"/>
    <property type="match status" value="1"/>
</dbReference>
<evidence type="ECO:0000256" key="3">
    <source>
        <dbReference type="RuleBase" id="RU362132"/>
    </source>
</evidence>
<reference evidence="7 8" key="1">
    <citation type="submission" date="2017-11" db="EMBL/GenBank/DDBJ databases">
        <title>Draft genome sequence of Rhizobiales bacterium SY3-13.</title>
        <authorList>
            <person name="Sun C."/>
        </authorList>
    </citation>
    <scope>NUCLEOTIDE SEQUENCE [LARGE SCALE GENOMIC DNA]</scope>
    <source>
        <strain evidence="7 8">SY3-13</strain>
    </source>
</reference>
<dbReference type="InterPro" id="IPR029061">
    <property type="entry name" value="THDP-binding"/>
</dbReference>
<evidence type="ECO:0000259" key="4">
    <source>
        <dbReference type="Pfam" id="PF00205"/>
    </source>
</evidence>
<dbReference type="SUPFAM" id="SSF52467">
    <property type="entry name" value="DHS-like NAD/FAD-binding domain"/>
    <property type="match status" value="1"/>
</dbReference>
<gene>
    <name evidence="7" type="ORF">CVT23_21810</name>
</gene>
<dbReference type="Proteomes" id="UP000229498">
    <property type="component" value="Unassembled WGS sequence"/>
</dbReference>
<protein>
    <submittedName>
        <fullName evidence="7">Thiamine pyrophosphate-binding protein</fullName>
    </submittedName>
</protein>
<dbReference type="GO" id="GO:0030976">
    <property type="term" value="F:thiamine pyrophosphate binding"/>
    <property type="evidence" value="ECO:0007669"/>
    <property type="project" value="InterPro"/>
</dbReference>
<evidence type="ECO:0000259" key="6">
    <source>
        <dbReference type="Pfam" id="PF02776"/>
    </source>
</evidence>
<name>A0A2M9FVQ8_9PROT</name>
<feature type="domain" description="Thiamine pyrophosphate enzyme central" evidence="4">
    <location>
        <begin position="199"/>
        <end position="328"/>
    </location>
</feature>
<evidence type="ECO:0000256" key="1">
    <source>
        <dbReference type="ARBA" id="ARBA00007812"/>
    </source>
</evidence>
<dbReference type="GO" id="GO:0003984">
    <property type="term" value="F:acetolactate synthase activity"/>
    <property type="evidence" value="ECO:0007669"/>
    <property type="project" value="TreeGrafter"/>
</dbReference>
<keyword evidence="8" id="KW-1185">Reference proteome</keyword>
<keyword evidence="2 3" id="KW-0786">Thiamine pyrophosphate</keyword>
<feature type="domain" description="Thiamine pyrophosphate enzyme N-terminal TPP-binding" evidence="6">
    <location>
        <begin position="8"/>
        <end position="122"/>
    </location>
</feature>
<dbReference type="Gene3D" id="3.40.50.1220">
    <property type="entry name" value="TPP-binding domain"/>
    <property type="match status" value="1"/>
</dbReference>
<dbReference type="CDD" id="cd07035">
    <property type="entry name" value="TPP_PYR_POX_like"/>
    <property type="match status" value="1"/>
</dbReference>
<dbReference type="Pfam" id="PF02776">
    <property type="entry name" value="TPP_enzyme_N"/>
    <property type="match status" value="1"/>
</dbReference>
<dbReference type="GO" id="GO:0009097">
    <property type="term" value="P:isoleucine biosynthetic process"/>
    <property type="evidence" value="ECO:0007669"/>
    <property type="project" value="TreeGrafter"/>
</dbReference>
<dbReference type="OrthoDB" id="4494979at2"/>
<dbReference type="InterPro" id="IPR029035">
    <property type="entry name" value="DHS-like_NAD/FAD-binding_dom"/>
</dbReference>
<dbReference type="GO" id="GO:0009099">
    <property type="term" value="P:L-valine biosynthetic process"/>
    <property type="evidence" value="ECO:0007669"/>
    <property type="project" value="TreeGrafter"/>
</dbReference>
<accession>A0A2M9FVQ8</accession>
<dbReference type="GO" id="GO:0005948">
    <property type="term" value="C:acetolactate synthase complex"/>
    <property type="evidence" value="ECO:0007669"/>
    <property type="project" value="TreeGrafter"/>
</dbReference>
<dbReference type="InterPro" id="IPR000399">
    <property type="entry name" value="TPP-bd_CS"/>
</dbReference>
<dbReference type="InterPro" id="IPR012000">
    <property type="entry name" value="Thiamin_PyroP_enz_cen_dom"/>
</dbReference>
<dbReference type="SUPFAM" id="SSF52518">
    <property type="entry name" value="Thiamin diphosphate-binding fold (THDP-binding)"/>
    <property type="match status" value="2"/>
</dbReference>
<evidence type="ECO:0000313" key="7">
    <source>
        <dbReference type="EMBL" id="PJK27552.1"/>
    </source>
</evidence>
<dbReference type="Pfam" id="PF02775">
    <property type="entry name" value="TPP_enzyme_C"/>
    <property type="match status" value="1"/>
</dbReference>
<evidence type="ECO:0000313" key="8">
    <source>
        <dbReference type="Proteomes" id="UP000229498"/>
    </source>
</evidence>
<proteinExistence type="inferred from homology"/>
<dbReference type="PANTHER" id="PTHR18968">
    <property type="entry name" value="THIAMINE PYROPHOSPHATE ENZYMES"/>
    <property type="match status" value="1"/>
</dbReference>
<comment type="caution">
    <text evidence="7">The sequence shown here is derived from an EMBL/GenBank/DDBJ whole genome shotgun (WGS) entry which is preliminary data.</text>
</comment>
<comment type="similarity">
    <text evidence="1 3">Belongs to the TPP enzyme family.</text>
</comment>
<organism evidence="7 8">
    <name type="scientific">Minwuia thermotolerans</name>
    <dbReference type="NCBI Taxonomy" id="2056226"/>
    <lineage>
        <taxon>Bacteria</taxon>
        <taxon>Pseudomonadati</taxon>
        <taxon>Pseudomonadota</taxon>
        <taxon>Alphaproteobacteria</taxon>
        <taxon>Minwuiales</taxon>
        <taxon>Minwuiaceae</taxon>
        <taxon>Minwuia</taxon>
    </lineage>
</organism>
<dbReference type="PANTHER" id="PTHR18968:SF120">
    <property type="entry name" value="ACETOLACTATE SYNTHASE LARGE SUBUNIT"/>
    <property type="match status" value="1"/>
</dbReference>
<dbReference type="Gene3D" id="3.40.50.970">
    <property type="match status" value="2"/>
</dbReference>
<feature type="domain" description="Thiamine pyrophosphate enzyme TPP-binding" evidence="5">
    <location>
        <begin position="387"/>
        <end position="532"/>
    </location>
</feature>
<dbReference type="EMBL" id="PHIG01000063">
    <property type="protein sequence ID" value="PJK27552.1"/>
    <property type="molecule type" value="Genomic_DNA"/>
</dbReference>